<protein>
    <submittedName>
        <fullName evidence="2">GNAT family N-acetyltransferase</fullName>
        <ecNumber evidence="2">2.3.-.-</ecNumber>
    </submittedName>
</protein>
<dbReference type="Gene3D" id="3.40.630.30">
    <property type="match status" value="1"/>
</dbReference>
<organism evidence="2 3">
    <name type="scientific">Sphingorhabdus buctiana</name>
    <dbReference type="NCBI Taxonomy" id="1508805"/>
    <lineage>
        <taxon>Bacteria</taxon>
        <taxon>Pseudomonadati</taxon>
        <taxon>Pseudomonadota</taxon>
        <taxon>Alphaproteobacteria</taxon>
        <taxon>Sphingomonadales</taxon>
        <taxon>Sphingomonadaceae</taxon>
        <taxon>Sphingorhabdus</taxon>
    </lineage>
</organism>
<name>A0ABW4MC00_9SPHN</name>
<dbReference type="Pfam" id="PF13508">
    <property type="entry name" value="Acetyltransf_7"/>
    <property type="match status" value="1"/>
</dbReference>
<keyword evidence="2" id="KW-0808">Transferase</keyword>
<keyword evidence="3" id="KW-1185">Reference proteome</keyword>
<evidence type="ECO:0000313" key="3">
    <source>
        <dbReference type="Proteomes" id="UP001597215"/>
    </source>
</evidence>
<gene>
    <name evidence="2" type="ORF">ACFSAG_01910</name>
</gene>
<dbReference type="PROSITE" id="PS51186">
    <property type="entry name" value="GNAT"/>
    <property type="match status" value="1"/>
</dbReference>
<sequence length="164" mass="17918">MPELVPLERVASKQLEQLLDDAFGTDRFGRTAYLLRKRSKAISALSFALVENGVPIGSIQCWPVRIGDFPIVLVGPVAVTPNQQGKGIGHQLMHAMLEAAGKMGEPVMVMIGDPEYYERFGFNSSQTGGWTLPGPWEPRRLLARNAKGLAVPTSGMLEEDDRAL</sequence>
<dbReference type="SUPFAM" id="SSF55729">
    <property type="entry name" value="Acyl-CoA N-acyltransferases (Nat)"/>
    <property type="match status" value="1"/>
</dbReference>
<evidence type="ECO:0000313" key="2">
    <source>
        <dbReference type="EMBL" id="MFD1765596.1"/>
    </source>
</evidence>
<evidence type="ECO:0000259" key="1">
    <source>
        <dbReference type="PROSITE" id="PS51186"/>
    </source>
</evidence>
<feature type="domain" description="N-acetyltransferase" evidence="1">
    <location>
        <begin position="2"/>
        <end position="143"/>
    </location>
</feature>
<dbReference type="EMBL" id="JBHUEL010000002">
    <property type="protein sequence ID" value="MFD1765596.1"/>
    <property type="molecule type" value="Genomic_DNA"/>
</dbReference>
<dbReference type="CDD" id="cd04301">
    <property type="entry name" value="NAT_SF"/>
    <property type="match status" value="1"/>
</dbReference>
<dbReference type="InterPro" id="IPR000182">
    <property type="entry name" value="GNAT_dom"/>
</dbReference>
<proteinExistence type="predicted"/>
<dbReference type="Proteomes" id="UP001597215">
    <property type="component" value="Unassembled WGS sequence"/>
</dbReference>
<comment type="caution">
    <text evidence="2">The sequence shown here is derived from an EMBL/GenBank/DDBJ whole genome shotgun (WGS) entry which is preliminary data.</text>
</comment>
<keyword evidence="2" id="KW-0012">Acyltransferase</keyword>
<dbReference type="RefSeq" id="WP_381510930.1">
    <property type="nucleotide sequence ID" value="NZ_JBHUEL010000002.1"/>
</dbReference>
<reference evidence="3" key="1">
    <citation type="journal article" date="2019" name="Int. J. Syst. Evol. Microbiol.">
        <title>The Global Catalogue of Microorganisms (GCM) 10K type strain sequencing project: providing services to taxonomists for standard genome sequencing and annotation.</title>
        <authorList>
            <consortium name="The Broad Institute Genomics Platform"/>
            <consortium name="The Broad Institute Genome Sequencing Center for Infectious Disease"/>
            <person name="Wu L."/>
            <person name="Ma J."/>
        </authorList>
    </citation>
    <scope>NUCLEOTIDE SEQUENCE [LARGE SCALE GENOMIC DNA]</scope>
    <source>
        <strain evidence="3">CGMCC 1.12449</strain>
    </source>
</reference>
<dbReference type="EC" id="2.3.-.-" evidence="2"/>
<dbReference type="InterPro" id="IPR016181">
    <property type="entry name" value="Acyl_CoA_acyltransferase"/>
</dbReference>
<dbReference type="GO" id="GO:0016746">
    <property type="term" value="F:acyltransferase activity"/>
    <property type="evidence" value="ECO:0007669"/>
    <property type="project" value="UniProtKB-KW"/>
</dbReference>
<accession>A0ABW4MC00</accession>